<feature type="compositionally biased region" description="Polar residues" evidence="1">
    <location>
        <begin position="33"/>
        <end position="42"/>
    </location>
</feature>
<comment type="caution">
    <text evidence="2">The sequence shown here is derived from an EMBL/GenBank/DDBJ whole genome shotgun (WGS) entry which is preliminary data.</text>
</comment>
<sequence>AWTDEKDVSVLLSLEPYFEDRKSRIYRVKENGKQSSTPNASASDARKNSLPILQSWHSRRNSATVLLRKGGGELCS</sequence>
<dbReference type="AlphaFoldDB" id="A0AAV2AN50"/>
<feature type="non-terminal residue" evidence="2">
    <location>
        <position position="1"/>
    </location>
</feature>
<reference evidence="2 3" key="1">
    <citation type="submission" date="2024-04" db="EMBL/GenBank/DDBJ databases">
        <authorList>
            <person name="Rising A."/>
            <person name="Reimegard J."/>
            <person name="Sonavane S."/>
            <person name="Akerstrom W."/>
            <person name="Nylinder S."/>
            <person name="Hedman E."/>
            <person name="Kallberg Y."/>
        </authorList>
    </citation>
    <scope>NUCLEOTIDE SEQUENCE [LARGE SCALE GENOMIC DNA]</scope>
</reference>
<feature type="region of interest" description="Disordered" evidence="1">
    <location>
        <begin position="29"/>
        <end position="48"/>
    </location>
</feature>
<accession>A0AAV2AN50</accession>
<name>A0AAV2AN50_9ARAC</name>
<gene>
    <name evidence="2" type="ORF">LARSCL_LOCUS13252</name>
</gene>
<proteinExistence type="predicted"/>
<dbReference type="EMBL" id="CAXIEN010000181">
    <property type="protein sequence ID" value="CAL1284609.1"/>
    <property type="molecule type" value="Genomic_DNA"/>
</dbReference>
<keyword evidence="3" id="KW-1185">Reference proteome</keyword>
<dbReference type="Proteomes" id="UP001497382">
    <property type="component" value="Unassembled WGS sequence"/>
</dbReference>
<evidence type="ECO:0000313" key="2">
    <source>
        <dbReference type="EMBL" id="CAL1284609.1"/>
    </source>
</evidence>
<evidence type="ECO:0000256" key="1">
    <source>
        <dbReference type="SAM" id="MobiDB-lite"/>
    </source>
</evidence>
<organism evidence="2 3">
    <name type="scientific">Larinioides sclopetarius</name>
    <dbReference type="NCBI Taxonomy" id="280406"/>
    <lineage>
        <taxon>Eukaryota</taxon>
        <taxon>Metazoa</taxon>
        <taxon>Ecdysozoa</taxon>
        <taxon>Arthropoda</taxon>
        <taxon>Chelicerata</taxon>
        <taxon>Arachnida</taxon>
        <taxon>Araneae</taxon>
        <taxon>Araneomorphae</taxon>
        <taxon>Entelegynae</taxon>
        <taxon>Araneoidea</taxon>
        <taxon>Araneidae</taxon>
        <taxon>Larinioides</taxon>
    </lineage>
</organism>
<evidence type="ECO:0000313" key="3">
    <source>
        <dbReference type="Proteomes" id="UP001497382"/>
    </source>
</evidence>
<protein>
    <submittedName>
        <fullName evidence="2">Uncharacterized protein</fullName>
    </submittedName>
</protein>